<keyword evidence="2" id="KW-1185">Reference proteome</keyword>
<gene>
    <name evidence="1" type="ORF">BDP81DRAFT_286698</name>
</gene>
<dbReference type="AlphaFoldDB" id="A0AAI9ZV50"/>
<dbReference type="RefSeq" id="XP_060446031.1">
    <property type="nucleotide sequence ID" value="XM_060583033.1"/>
</dbReference>
<dbReference type="EMBL" id="JAHMHQ010000009">
    <property type="protein sequence ID" value="KAK1637424.1"/>
    <property type="molecule type" value="Genomic_DNA"/>
</dbReference>
<protein>
    <submittedName>
        <fullName evidence="1">Uncharacterized protein</fullName>
    </submittedName>
</protein>
<dbReference type="GeneID" id="85467895"/>
<comment type="caution">
    <text evidence="1">The sequence shown here is derived from an EMBL/GenBank/DDBJ whole genome shotgun (WGS) entry which is preliminary data.</text>
</comment>
<dbReference type="Proteomes" id="UP001243989">
    <property type="component" value="Unassembled WGS sequence"/>
</dbReference>
<name>A0AAI9ZV50_9PEZI</name>
<evidence type="ECO:0000313" key="2">
    <source>
        <dbReference type="Proteomes" id="UP001243989"/>
    </source>
</evidence>
<feature type="non-terminal residue" evidence="1">
    <location>
        <position position="1"/>
    </location>
</feature>
<organism evidence="1 2">
    <name type="scientific">Colletotrichum phormii</name>
    <dbReference type="NCBI Taxonomy" id="359342"/>
    <lineage>
        <taxon>Eukaryota</taxon>
        <taxon>Fungi</taxon>
        <taxon>Dikarya</taxon>
        <taxon>Ascomycota</taxon>
        <taxon>Pezizomycotina</taxon>
        <taxon>Sordariomycetes</taxon>
        <taxon>Hypocreomycetidae</taxon>
        <taxon>Glomerellales</taxon>
        <taxon>Glomerellaceae</taxon>
        <taxon>Colletotrichum</taxon>
        <taxon>Colletotrichum acutatum species complex</taxon>
    </lineage>
</organism>
<accession>A0AAI9ZV50</accession>
<reference evidence="1" key="1">
    <citation type="submission" date="2021-06" db="EMBL/GenBank/DDBJ databases">
        <title>Comparative genomics, transcriptomics and evolutionary studies reveal genomic signatures of adaptation to plant cell wall in hemibiotrophic fungi.</title>
        <authorList>
            <consortium name="DOE Joint Genome Institute"/>
            <person name="Baroncelli R."/>
            <person name="Diaz J.F."/>
            <person name="Benocci T."/>
            <person name="Peng M."/>
            <person name="Battaglia E."/>
            <person name="Haridas S."/>
            <person name="Andreopoulos W."/>
            <person name="Labutti K."/>
            <person name="Pangilinan J."/>
            <person name="Floch G.L."/>
            <person name="Makela M.R."/>
            <person name="Henrissat B."/>
            <person name="Grigoriev I.V."/>
            <person name="Crouch J.A."/>
            <person name="De Vries R.P."/>
            <person name="Sukno S.A."/>
            <person name="Thon M.R."/>
        </authorList>
    </citation>
    <scope>NUCLEOTIDE SEQUENCE</scope>
    <source>
        <strain evidence="1">CBS 102054</strain>
    </source>
</reference>
<proteinExistence type="predicted"/>
<feature type="non-terminal residue" evidence="1">
    <location>
        <position position="57"/>
    </location>
</feature>
<evidence type="ECO:0000313" key="1">
    <source>
        <dbReference type="EMBL" id="KAK1637424.1"/>
    </source>
</evidence>
<sequence>GGDRLPLLQLSDWDEDDLYEEQPPTYIHYTIEWKLTANKKLVARDSEPDLVLAPNAF</sequence>